<dbReference type="Pfam" id="PF01485">
    <property type="entry name" value="IBR"/>
    <property type="match status" value="1"/>
</dbReference>
<dbReference type="EMBL" id="BQKI01000002">
    <property type="protein sequence ID" value="GJM88438.1"/>
    <property type="molecule type" value="Genomic_DNA"/>
</dbReference>
<dbReference type="SMART" id="SM00184">
    <property type="entry name" value="RING"/>
    <property type="match status" value="1"/>
</dbReference>
<dbReference type="InterPro" id="IPR017907">
    <property type="entry name" value="Znf_RING_CS"/>
</dbReference>
<feature type="domain" description="RING-type" evidence="15">
    <location>
        <begin position="359"/>
        <end position="405"/>
    </location>
</feature>
<dbReference type="InterPro" id="IPR002867">
    <property type="entry name" value="IBR_dom"/>
</dbReference>
<feature type="domain" description="RING-type" evidence="16">
    <location>
        <begin position="31"/>
        <end position="257"/>
    </location>
</feature>
<organism evidence="17 18">
    <name type="scientific">Eleusine coracana subsp. coracana</name>
    <dbReference type="NCBI Taxonomy" id="191504"/>
    <lineage>
        <taxon>Eukaryota</taxon>
        <taxon>Viridiplantae</taxon>
        <taxon>Streptophyta</taxon>
        <taxon>Embryophyta</taxon>
        <taxon>Tracheophyta</taxon>
        <taxon>Spermatophyta</taxon>
        <taxon>Magnoliopsida</taxon>
        <taxon>Liliopsida</taxon>
        <taxon>Poales</taxon>
        <taxon>Poaceae</taxon>
        <taxon>PACMAD clade</taxon>
        <taxon>Chloridoideae</taxon>
        <taxon>Cynodonteae</taxon>
        <taxon>Eleusininae</taxon>
        <taxon>Eleusine</taxon>
    </lineage>
</organism>
<evidence type="ECO:0000256" key="8">
    <source>
        <dbReference type="ARBA" id="ARBA00022737"/>
    </source>
</evidence>
<keyword evidence="14" id="KW-0732">Signal</keyword>
<protein>
    <recommendedName>
        <fullName evidence="5">RBR-type E3 ubiquitin transferase</fullName>
        <ecNumber evidence="5">2.3.2.31</ecNumber>
    </recommendedName>
</protein>
<evidence type="ECO:0000256" key="9">
    <source>
        <dbReference type="ARBA" id="ARBA00022771"/>
    </source>
</evidence>
<comment type="function">
    <text evidence="3">Might act as an E3 ubiquitin-protein ligase, or as part of E3 complex, which accepts ubiquitin from specific E2 ubiquitin-conjugating enzymes and then transfers it to substrates.</text>
</comment>
<keyword evidence="9 12" id="KW-0863">Zinc-finger</keyword>
<evidence type="ECO:0000256" key="11">
    <source>
        <dbReference type="ARBA" id="ARBA00022833"/>
    </source>
</evidence>
<dbReference type="InterPro" id="IPR013083">
    <property type="entry name" value="Znf_RING/FYVE/PHD"/>
</dbReference>
<comment type="cofactor">
    <cofactor evidence="2">
        <name>Zn(2+)</name>
        <dbReference type="ChEBI" id="CHEBI:29105"/>
    </cofactor>
</comment>
<gene>
    <name evidence="17" type="primary">ga04498</name>
    <name evidence="17" type="ORF">PR202_ga04498</name>
</gene>
<feature type="compositionally biased region" description="Basic and acidic residues" evidence="13">
    <location>
        <begin position="492"/>
        <end position="502"/>
    </location>
</feature>
<keyword evidence="8" id="KW-0677">Repeat</keyword>
<evidence type="ECO:0000256" key="2">
    <source>
        <dbReference type="ARBA" id="ARBA00001947"/>
    </source>
</evidence>
<accession>A0AAV5BQ16</accession>
<dbReference type="Pfam" id="PF00097">
    <property type="entry name" value="zf-C3HC4"/>
    <property type="match status" value="1"/>
</dbReference>
<dbReference type="PROSITE" id="PS00518">
    <property type="entry name" value="ZF_RING_1"/>
    <property type="match status" value="2"/>
</dbReference>
<feature type="chain" id="PRO_5043741696" description="RBR-type E3 ubiquitin transferase" evidence="14">
    <location>
        <begin position="29"/>
        <end position="502"/>
    </location>
</feature>
<evidence type="ECO:0000256" key="6">
    <source>
        <dbReference type="ARBA" id="ARBA00022679"/>
    </source>
</evidence>
<dbReference type="PROSITE" id="PS50089">
    <property type="entry name" value="ZF_RING_2"/>
    <property type="match status" value="1"/>
</dbReference>
<keyword evidence="7" id="KW-0479">Metal-binding</keyword>
<dbReference type="GO" id="GO:0016567">
    <property type="term" value="P:protein ubiquitination"/>
    <property type="evidence" value="ECO:0007669"/>
    <property type="project" value="InterPro"/>
</dbReference>
<evidence type="ECO:0000256" key="7">
    <source>
        <dbReference type="ARBA" id="ARBA00022723"/>
    </source>
</evidence>
<evidence type="ECO:0000313" key="18">
    <source>
        <dbReference type="Proteomes" id="UP001054889"/>
    </source>
</evidence>
<dbReference type="PANTHER" id="PTHR11685">
    <property type="entry name" value="RBR FAMILY RING FINGER AND IBR DOMAIN-CONTAINING"/>
    <property type="match status" value="1"/>
</dbReference>
<evidence type="ECO:0000256" key="10">
    <source>
        <dbReference type="ARBA" id="ARBA00022786"/>
    </source>
</evidence>
<dbReference type="Gene3D" id="3.30.40.10">
    <property type="entry name" value="Zinc/RING finger domain, C3HC4 (zinc finger)"/>
    <property type="match status" value="2"/>
</dbReference>
<dbReference type="SMART" id="SM00647">
    <property type="entry name" value="IBR"/>
    <property type="match status" value="1"/>
</dbReference>
<comment type="catalytic activity">
    <reaction evidence="1">
        <text>[E2 ubiquitin-conjugating enzyme]-S-ubiquitinyl-L-cysteine + [acceptor protein]-L-lysine = [E2 ubiquitin-conjugating enzyme]-L-cysteine + [acceptor protein]-N(6)-ubiquitinyl-L-lysine.</text>
        <dbReference type="EC" id="2.3.2.31"/>
    </reaction>
</comment>
<dbReference type="InterPro" id="IPR044066">
    <property type="entry name" value="TRIAD_supradom"/>
</dbReference>
<dbReference type="Proteomes" id="UP001054889">
    <property type="component" value="Unassembled WGS sequence"/>
</dbReference>
<reference evidence="17" key="2">
    <citation type="submission" date="2021-12" db="EMBL/GenBank/DDBJ databases">
        <title>Resequencing data analysis of finger millet.</title>
        <authorList>
            <person name="Hatakeyama M."/>
            <person name="Aluri S."/>
            <person name="Balachadran M.T."/>
            <person name="Sivarajan S.R."/>
            <person name="Poveda L."/>
            <person name="Shimizu-Inatsugi R."/>
            <person name="Schlapbach R."/>
            <person name="Sreeman S.M."/>
            <person name="Shimizu K.K."/>
        </authorList>
    </citation>
    <scope>NUCLEOTIDE SEQUENCE</scope>
</reference>
<keyword evidence="6" id="KW-0808">Transferase</keyword>
<dbReference type="GO" id="GO:0061630">
    <property type="term" value="F:ubiquitin protein ligase activity"/>
    <property type="evidence" value="ECO:0007669"/>
    <property type="project" value="UniProtKB-EC"/>
</dbReference>
<dbReference type="PROSITE" id="PS51873">
    <property type="entry name" value="TRIAD"/>
    <property type="match status" value="1"/>
</dbReference>
<sequence>MIAQVSFLRRMFELFLIYLFQLCNKAVARGRPAMTHGCSNDGDLRHLPGRHEVEACAHRFCVSCMERHVRRKLLDGALPACPRLGCGTKLTVEGSRSLMPPELQQIMAERVREGQIPPGERVYCPYPKCSVLMSMAELNAANSKAAAERGRRGLYSWGDDATTLRKQCVRCGGAFCVSCRAPWHARLNCTNYQLQCARLHLDDAKLQFEKLAQRRFWRQCTRCGERFCYRCGKEWDQCSCTGAPTLVVILHGGGPRLPPPRTRQGHGSLPRADDGECFSVFFEGHAEQGDGGLVGPREWDPGAAVLMAVLCAPQGVVVLRVRKPVTLVPQSEVRLVTVLSRGYMYEQIINKREESTETCGICLEETGVSKVYAVEGCGHLFCISCMKQHVKVKLLHGALPGCPHDGCKAKLTVKGSHNLLTPQLCRSNVGTCPRTADRSLQDQRIYCPLPQVFTFDAHDRAQPGLETTVREMPVSCSDNQIEQAPASACSSRKREDLPGAST</sequence>
<reference evidence="17" key="1">
    <citation type="journal article" date="2018" name="DNA Res.">
        <title>Multiple hybrid de novo genome assembly of finger millet, an orphan allotetraploid crop.</title>
        <authorList>
            <person name="Hatakeyama M."/>
            <person name="Aluri S."/>
            <person name="Balachadran M.T."/>
            <person name="Sivarajan S.R."/>
            <person name="Patrignani A."/>
            <person name="Gruter S."/>
            <person name="Poveda L."/>
            <person name="Shimizu-Inatsugi R."/>
            <person name="Baeten J."/>
            <person name="Francoijs K.J."/>
            <person name="Nataraja K.N."/>
            <person name="Reddy Y.A.N."/>
            <person name="Phadnis S."/>
            <person name="Ravikumar R.L."/>
            <person name="Schlapbach R."/>
            <person name="Sreeman S.M."/>
            <person name="Shimizu K.K."/>
        </authorList>
    </citation>
    <scope>NUCLEOTIDE SEQUENCE</scope>
</reference>
<evidence type="ECO:0000259" key="16">
    <source>
        <dbReference type="PROSITE" id="PS51873"/>
    </source>
</evidence>
<comment type="caution">
    <text evidence="17">The sequence shown here is derived from an EMBL/GenBank/DDBJ whole genome shotgun (WGS) entry which is preliminary data.</text>
</comment>
<name>A0AAV5BQ16_ELECO</name>
<evidence type="ECO:0000256" key="14">
    <source>
        <dbReference type="SAM" id="SignalP"/>
    </source>
</evidence>
<keyword evidence="18" id="KW-1185">Reference proteome</keyword>
<feature type="region of interest" description="Disordered" evidence="13">
    <location>
        <begin position="476"/>
        <end position="502"/>
    </location>
</feature>
<evidence type="ECO:0000313" key="17">
    <source>
        <dbReference type="EMBL" id="GJM88438.1"/>
    </source>
</evidence>
<dbReference type="GO" id="GO:0008270">
    <property type="term" value="F:zinc ion binding"/>
    <property type="evidence" value="ECO:0007669"/>
    <property type="project" value="UniProtKB-KW"/>
</dbReference>
<evidence type="ECO:0000256" key="13">
    <source>
        <dbReference type="SAM" id="MobiDB-lite"/>
    </source>
</evidence>
<keyword evidence="11" id="KW-0862">Zinc</keyword>
<evidence type="ECO:0000256" key="5">
    <source>
        <dbReference type="ARBA" id="ARBA00012251"/>
    </source>
</evidence>
<evidence type="ECO:0000256" key="4">
    <source>
        <dbReference type="ARBA" id="ARBA00005884"/>
    </source>
</evidence>
<dbReference type="EC" id="2.3.2.31" evidence="5"/>
<dbReference type="AlphaFoldDB" id="A0AAV5BQ16"/>
<dbReference type="InterPro" id="IPR001841">
    <property type="entry name" value="Znf_RING"/>
</dbReference>
<proteinExistence type="inferred from homology"/>
<evidence type="ECO:0000256" key="12">
    <source>
        <dbReference type="PROSITE-ProRule" id="PRU00175"/>
    </source>
</evidence>
<feature type="signal peptide" evidence="14">
    <location>
        <begin position="1"/>
        <end position="28"/>
    </location>
</feature>
<dbReference type="SUPFAM" id="SSF57850">
    <property type="entry name" value="RING/U-box"/>
    <property type="match status" value="2"/>
</dbReference>
<dbReference type="InterPro" id="IPR018957">
    <property type="entry name" value="Znf_C3HC4_RING-type"/>
</dbReference>
<evidence type="ECO:0000256" key="1">
    <source>
        <dbReference type="ARBA" id="ARBA00001798"/>
    </source>
</evidence>
<comment type="similarity">
    <text evidence="4">Belongs to the RBR family. Ariadne subfamily.</text>
</comment>
<dbReference type="InterPro" id="IPR031127">
    <property type="entry name" value="E3_UB_ligase_RBR"/>
</dbReference>
<evidence type="ECO:0000259" key="15">
    <source>
        <dbReference type="PROSITE" id="PS50089"/>
    </source>
</evidence>
<keyword evidence="10" id="KW-0833">Ubl conjugation pathway</keyword>
<evidence type="ECO:0000256" key="3">
    <source>
        <dbReference type="ARBA" id="ARBA00003976"/>
    </source>
</evidence>